<sequence>MESPVVKAIILAVTIFMIGGVVAYSIWNYNTGTDATKAANNRLGNSITQMEEQTYAMYDNIEIKGSEVINAVKNFKEDGEAGKIGIKIVTGENVAGTWYYNSFNSSKLTAVSTDISKLHDSSSGNIYFVNPNGIFKGTLQRDTNNTIRAIIFNQK</sequence>
<evidence type="ECO:0008006" key="3">
    <source>
        <dbReference type="Google" id="ProtNLM"/>
    </source>
</evidence>
<geneLocation type="plasmid" evidence="2">
    <name>pSSII-1</name>
</geneLocation>
<dbReference type="EMBL" id="MT075580">
    <property type="protein sequence ID" value="QIS31163.1"/>
    <property type="molecule type" value="Genomic_DNA"/>
</dbReference>
<name>A0A6H0A0T0_LYSSH</name>
<dbReference type="OMA" id="FQGKDQF"/>
<evidence type="ECO:0000313" key="2">
    <source>
        <dbReference type="EMBL" id="QIS31163.1"/>
    </source>
</evidence>
<evidence type="ECO:0000256" key="1">
    <source>
        <dbReference type="SAM" id="Phobius"/>
    </source>
</evidence>
<dbReference type="AlphaFoldDB" id="A0A6H0A0T0"/>
<reference evidence="2" key="1">
    <citation type="submission" date="2020-02" db="EMBL/GenBank/DDBJ databases">
        <authorList>
            <person name="Hu X."/>
            <person name="Yuan Z."/>
            <person name="Cheng J."/>
            <person name="Geng P."/>
        </authorList>
    </citation>
    <scope>NUCLEOTIDE SEQUENCE</scope>
    <source>
        <strain evidence="2">SSII-1</strain>
        <plasmid evidence="2">pSSII-1</plasmid>
    </source>
</reference>
<proteinExistence type="predicted"/>
<accession>A0A6H0A0T0</accession>
<keyword evidence="1" id="KW-1133">Transmembrane helix</keyword>
<keyword evidence="1" id="KW-0472">Membrane</keyword>
<keyword evidence="2" id="KW-0614">Plasmid</keyword>
<organism evidence="2">
    <name type="scientific">Lysinibacillus sphaericus</name>
    <name type="common">Bacillus sphaericus</name>
    <dbReference type="NCBI Taxonomy" id="1421"/>
    <lineage>
        <taxon>Bacteria</taxon>
        <taxon>Bacillati</taxon>
        <taxon>Bacillota</taxon>
        <taxon>Bacilli</taxon>
        <taxon>Bacillales</taxon>
        <taxon>Bacillaceae</taxon>
        <taxon>Lysinibacillus</taxon>
    </lineage>
</organism>
<dbReference type="RefSeq" id="WP_012291814.1">
    <property type="nucleotide sequence ID" value="NZ_CP014644.1"/>
</dbReference>
<keyword evidence="1" id="KW-0812">Transmembrane</keyword>
<feature type="transmembrane region" description="Helical" evidence="1">
    <location>
        <begin position="6"/>
        <end position="27"/>
    </location>
</feature>
<protein>
    <recommendedName>
        <fullName evidence="3">ABC transporter permease</fullName>
    </recommendedName>
</protein>